<proteinExistence type="predicted"/>
<reference evidence="1 2" key="1">
    <citation type="submission" date="2017-11" db="EMBL/GenBank/DDBJ databases">
        <title>De-novo sequencing of pomegranate (Punica granatum L.) genome.</title>
        <authorList>
            <person name="Akparov Z."/>
            <person name="Amiraslanov A."/>
            <person name="Hajiyeva S."/>
            <person name="Abbasov M."/>
            <person name="Kaur K."/>
            <person name="Hamwieh A."/>
            <person name="Solovyev V."/>
            <person name="Salamov A."/>
            <person name="Braich B."/>
            <person name="Kosarev P."/>
            <person name="Mahmoud A."/>
            <person name="Hajiyev E."/>
            <person name="Babayeva S."/>
            <person name="Izzatullayeva V."/>
            <person name="Mammadov A."/>
            <person name="Mammadov A."/>
            <person name="Sharifova S."/>
            <person name="Ojaghi J."/>
            <person name="Eynullazada K."/>
            <person name="Bayramov B."/>
            <person name="Abdulazimova A."/>
            <person name="Shahmuradov I."/>
        </authorList>
    </citation>
    <scope>NUCLEOTIDE SEQUENCE [LARGE SCALE GENOMIC DNA]</scope>
    <source>
        <strain evidence="2">cv. AG2017</strain>
        <tissue evidence="1">Leaf</tissue>
    </source>
</reference>
<sequence>MHVRGARRTGLGVREHARARQGVRRAGSALVACAGVQLACGYGCTVHPRTPNFDLPNEDDDECGPSVLDEDDPRALMSIDEELSVVFNLSKIFWLREGKLASCIEEEEEASRAKGDSSWAARVSHDRRGETRKKLGSRLVAYSKFVV</sequence>
<evidence type="ECO:0000313" key="2">
    <source>
        <dbReference type="Proteomes" id="UP000233551"/>
    </source>
</evidence>
<protein>
    <submittedName>
        <fullName evidence="1">Uncharacterized protein</fullName>
    </submittedName>
</protein>
<gene>
    <name evidence="1" type="ORF">CRG98_019879</name>
</gene>
<evidence type="ECO:0000313" key="1">
    <source>
        <dbReference type="EMBL" id="PKI59703.1"/>
    </source>
</evidence>
<dbReference type="EMBL" id="PGOL01001241">
    <property type="protein sequence ID" value="PKI59703.1"/>
    <property type="molecule type" value="Genomic_DNA"/>
</dbReference>
<organism evidence="1 2">
    <name type="scientific">Punica granatum</name>
    <name type="common">Pomegranate</name>
    <dbReference type="NCBI Taxonomy" id="22663"/>
    <lineage>
        <taxon>Eukaryota</taxon>
        <taxon>Viridiplantae</taxon>
        <taxon>Streptophyta</taxon>
        <taxon>Embryophyta</taxon>
        <taxon>Tracheophyta</taxon>
        <taxon>Spermatophyta</taxon>
        <taxon>Magnoliopsida</taxon>
        <taxon>eudicotyledons</taxon>
        <taxon>Gunneridae</taxon>
        <taxon>Pentapetalae</taxon>
        <taxon>rosids</taxon>
        <taxon>malvids</taxon>
        <taxon>Myrtales</taxon>
        <taxon>Lythraceae</taxon>
        <taxon>Punica</taxon>
    </lineage>
</organism>
<keyword evidence="2" id="KW-1185">Reference proteome</keyword>
<accession>A0A2I0JV30</accession>
<name>A0A2I0JV30_PUNGR</name>
<comment type="caution">
    <text evidence="1">The sequence shown here is derived from an EMBL/GenBank/DDBJ whole genome shotgun (WGS) entry which is preliminary data.</text>
</comment>
<dbReference type="Proteomes" id="UP000233551">
    <property type="component" value="Unassembled WGS sequence"/>
</dbReference>
<dbReference type="AlphaFoldDB" id="A0A2I0JV30"/>